<evidence type="ECO:0000313" key="2">
    <source>
        <dbReference type="Proteomes" id="UP000766904"/>
    </source>
</evidence>
<dbReference type="AlphaFoldDB" id="A0A8J8Q347"/>
<sequence length="262" mass="30050">MSCNASRHRLAALSEAFGKKVKTGSAGRTPWSVQKPILVGTHRVQRRLRPTRYTDADPYKLLYVDPDRIEYHVNRTSSPRVFGTVSGGDWDQQREPIAGVDVYESLVQRFRHGAPWEDTELYEALLEEPTGRLWTRACESDEERLSRLREIDELHQAIATEGYLTQRELLGRDAGATQSLNNEACHPVLNEVGVNIGRDGALLWRHRGLHRLSIARILDLERIPVVVLARHREWQRIRDRVRTRVSGLEETVTSHPDLRNLT</sequence>
<comment type="caution">
    <text evidence="1">The sequence shown here is derived from an EMBL/GenBank/DDBJ whole genome shotgun (WGS) entry which is preliminary data.</text>
</comment>
<reference evidence="1" key="1">
    <citation type="submission" date="2017-11" db="EMBL/GenBank/DDBJ databases">
        <authorList>
            <person name="Kajale S.C."/>
            <person name="Sharma A."/>
        </authorList>
    </citation>
    <scope>NUCLEOTIDE SEQUENCE</scope>
    <source>
        <strain evidence="1">LS1_42</strain>
    </source>
</reference>
<evidence type="ECO:0000313" key="1">
    <source>
        <dbReference type="EMBL" id="TYL39305.1"/>
    </source>
</evidence>
<gene>
    <name evidence="1" type="ORF">CV102_08490</name>
</gene>
<name>A0A8J8Q347_9EURY</name>
<keyword evidence="2" id="KW-1185">Reference proteome</keyword>
<accession>A0A8J8Q347</accession>
<dbReference type="OrthoDB" id="197906at2157"/>
<protein>
    <submittedName>
        <fullName evidence="1">Uncharacterized protein</fullName>
    </submittedName>
</protein>
<dbReference type="Proteomes" id="UP000766904">
    <property type="component" value="Unassembled WGS sequence"/>
</dbReference>
<proteinExistence type="predicted"/>
<organism evidence="1 2">
    <name type="scientific">Natronococcus pandeyae</name>
    <dbReference type="NCBI Taxonomy" id="2055836"/>
    <lineage>
        <taxon>Archaea</taxon>
        <taxon>Methanobacteriati</taxon>
        <taxon>Methanobacteriota</taxon>
        <taxon>Stenosarchaea group</taxon>
        <taxon>Halobacteria</taxon>
        <taxon>Halobacteriales</taxon>
        <taxon>Natrialbaceae</taxon>
        <taxon>Natronococcus</taxon>
    </lineage>
</organism>
<dbReference type="EMBL" id="PHNJ01000003">
    <property type="protein sequence ID" value="TYL39305.1"/>
    <property type="molecule type" value="Genomic_DNA"/>
</dbReference>